<sequence length="149" mass="16899">MDTVEPQGQPGQLEVNVNVPVQFSPPRLDNEEFYVDCTQPIVGLPKKQVKHKSMTLQADEVVTNKCYECHIFFNSEEDKDAKKMLKTKKFMNESIGCDHEGFNYWAHARCAKPSIGNIKKSELNKHFICRLDHGNAEKDSEQPGTSNAT</sequence>
<reference evidence="1" key="1">
    <citation type="submission" date="2021-01" db="UniProtKB">
        <authorList>
            <consortium name="EnsemblMetazoa"/>
        </authorList>
    </citation>
    <scope>IDENTIFICATION</scope>
</reference>
<name>A0A7M5XJ65_9CNID</name>
<keyword evidence="2" id="KW-1185">Reference proteome</keyword>
<evidence type="ECO:0000313" key="2">
    <source>
        <dbReference type="Proteomes" id="UP000594262"/>
    </source>
</evidence>
<dbReference type="AlphaFoldDB" id="A0A7M5XJ65"/>
<dbReference type="EnsemblMetazoa" id="CLYHEMT024491.1">
    <property type="protein sequence ID" value="CLYHEMP024491.1"/>
    <property type="gene ID" value="CLYHEMG024491"/>
</dbReference>
<proteinExistence type="predicted"/>
<accession>A0A7M5XJ65</accession>
<protein>
    <submittedName>
        <fullName evidence="1">Uncharacterized protein</fullName>
    </submittedName>
</protein>
<evidence type="ECO:0000313" key="1">
    <source>
        <dbReference type="EnsemblMetazoa" id="CLYHEMP024491.1"/>
    </source>
</evidence>
<organism evidence="1 2">
    <name type="scientific">Clytia hemisphaerica</name>
    <dbReference type="NCBI Taxonomy" id="252671"/>
    <lineage>
        <taxon>Eukaryota</taxon>
        <taxon>Metazoa</taxon>
        <taxon>Cnidaria</taxon>
        <taxon>Hydrozoa</taxon>
        <taxon>Hydroidolina</taxon>
        <taxon>Leptothecata</taxon>
        <taxon>Obeliida</taxon>
        <taxon>Clytiidae</taxon>
        <taxon>Clytia</taxon>
    </lineage>
</organism>
<dbReference type="Proteomes" id="UP000594262">
    <property type="component" value="Unplaced"/>
</dbReference>